<evidence type="ECO:0000313" key="1">
    <source>
        <dbReference type="EMBL" id="KII62898.1"/>
    </source>
</evidence>
<dbReference type="EMBL" id="JWZT01004852">
    <property type="protein sequence ID" value="KII62898.1"/>
    <property type="molecule type" value="Genomic_DNA"/>
</dbReference>
<evidence type="ECO:0000313" key="2">
    <source>
        <dbReference type="Proteomes" id="UP000031668"/>
    </source>
</evidence>
<comment type="caution">
    <text evidence="1">The sequence shown here is derived from an EMBL/GenBank/DDBJ whole genome shotgun (WGS) entry which is preliminary data.</text>
</comment>
<reference evidence="1 2" key="1">
    <citation type="journal article" date="2014" name="Genome Biol. Evol.">
        <title>The genome of the myxosporean Thelohanellus kitauei shows adaptations to nutrient acquisition within its fish host.</title>
        <authorList>
            <person name="Yang Y."/>
            <person name="Xiong J."/>
            <person name="Zhou Z."/>
            <person name="Huo F."/>
            <person name="Miao W."/>
            <person name="Ran C."/>
            <person name="Liu Y."/>
            <person name="Zhang J."/>
            <person name="Feng J."/>
            <person name="Wang M."/>
            <person name="Wang M."/>
            <person name="Wang L."/>
            <person name="Yao B."/>
        </authorList>
    </citation>
    <scope>NUCLEOTIDE SEQUENCE [LARGE SCALE GENOMIC DNA]</scope>
    <source>
        <strain evidence="1">Wuqing</strain>
    </source>
</reference>
<dbReference type="AlphaFoldDB" id="A0A0C2IC42"/>
<organism evidence="1 2">
    <name type="scientific">Thelohanellus kitauei</name>
    <name type="common">Myxosporean</name>
    <dbReference type="NCBI Taxonomy" id="669202"/>
    <lineage>
        <taxon>Eukaryota</taxon>
        <taxon>Metazoa</taxon>
        <taxon>Cnidaria</taxon>
        <taxon>Myxozoa</taxon>
        <taxon>Myxosporea</taxon>
        <taxon>Bivalvulida</taxon>
        <taxon>Platysporina</taxon>
        <taxon>Myxobolidae</taxon>
        <taxon>Thelohanellus</taxon>
    </lineage>
</organism>
<name>A0A0C2IC42_THEKT</name>
<accession>A0A0C2IC42</accession>
<sequence length="189" mass="22017">MEISSQDDQFITGFVEKLFGYPQLKIHSSYLESDLFLHSSFDFRPCGIKNAENLDKVKSYLIRLISSLSDENYINKLTNEKTLYMYENLKSTYLSMIDGDFIKDVFSGCESHLQVELNCEVSEAVDITQYRNYSDVMKSIVSMFNEYNYLDTSIENFRLLCDEISSNFFQNPNHTHDSINIISTYRGRS</sequence>
<keyword evidence="2" id="KW-1185">Reference proteome</keyword>
<dbReference type="Proteomes" id="UP000031668">
    <property type="component" value="Unassembled WGS sequence"/>
</dbReference>
<gene>
    <name evidence="1" type="ORF">RF11_15083</name>
</gene>
<proteinExistence type="predicted"/>
<protein>
    <submittedName>
        <fullName evidence="1">Uncharacterized protein</fullName>
    </submittedName>
</protein>